<evidence type="ECO:0000313" key="1">
    <source>
        <dbReference type="EMBL" id="GIX78578.1"/>
    </source>
</evidence>
<keyword evidence="2" id="KW-1185">Reference proteome</keyword>
<comment type="caution">
    <text evidence="1">The sequence shown here is derived from an EMBL/GenBank/DDBJ whole genome shotgun (WGS) entry which is preliminary data.</text>
</comment>
<dbReference type="Proteomes" id="UP001054945">
    <property type="component" value="Unassembled WGS sequence"/>
</dbReference>
<accession>A0AAV4N2C5</accession>
<dbReference type="AlphaFoldDB" id="A0AAV4N2C5"/>
<gene>
    <name evidence="1" type="ORF">CEXT_250341</name>
</gene>
<protein>
    <submittedName>
        <fullName evidence="1">Uncharacterized protein</fullName>
    </submittedName>
</protein>
<sequence length="177" mass="19454">MHHLDLFLSRNTKRAAETLLQKTGELESGSRPIQLKQNVFFDGYFCRQHSSTAAGFELCVVGESRGRIYEALIIKSYWKKGNIYVPAIGHPGVGSGREGLSERSLPNNSPKSVRNPVTAVTAAITSIGRDNNPGLNWINLSLHKSRFTLLGRGAWENTLSPCTHWDGGGFGLFVEVV</sequence>
<reference evidence="1 2" key="1">
    <citation type="submission" date="2021-06" db="EMBL/GenBank/DDBJ databases">
        <title>Caerostris extrusa draft genome.</title>
        <authorList>
            <person name="Kono N."/>
            <person name="Arakawa K."/>
        </authorList>
    </citation>
    <scope>NUCLEOTIDE SEQUENCE [LARGE SCALE GENOMIC DNA]</scope>
</reference>
<name>A0AAV4N2C5_CAEEX</name>
<evidence type="ECO:0000313" key="2">
    <source>
        <dbReference type="Proteomes" id="UP001054945"/>
    </source>
</evidence>
<dbReference type="EMBL" id="BPLR01002851">
    <property type="protein sequence ID" value="GIX78578.1"/>
    <property type="molecule type" value="Genomic_DNA"/>
</dbReference>
<proteinExistence type="predicted"/>
<organism evidence="1 2">
    <name type="scientific">Caerostris extrusa</name>
    <name type="common">Bark spider</name>
    <name type="synonym">Caerostris bankana</name>
    <dbReference type="NCBI Taxonomy" id="172846"/>
    <lineage>
        <taxon>Eukaryota</taxon>
        <taxon>Metazoa</taxon>
        <taxon>Ecdysozoa</taxon>
        <taxon>Arthropoda</taxon>
        <taxon>Chelicerata</taxon>
        <taxon>Arachnida</taxon>
        <taxon>Araneae</taxon>
        <taxon>Araneomorphae</taxon>
        <taxon>Entelegynae</taxon>
        <taxon>Araneoidea</taxon>
        <taxon>Araneidae</taxon>
        <taxon>Caerostris</taxon>
    </lineage>
</organism>